<feature type="transmembrane region" description="Helical" evidence="8">
    <location>
        <begin position="536"/>
        <end position="554"/>
    </location>
</feature>
<feature type="transmembrane region" description="Helical" evidence="8">
    <location>
        <begin position="223"/>
        <end position="245"/>
    </location>
</feature>
<organism evidence="10 11">
    <name type="scientific">Amylocarpus encephaloides</name>
    <dbReference type="NCBI Taxonomy" id="45428"/>
    <lineage>
        <taxon>Eukaryota</taxon>
        <taxon>Fungi</taxon>
        <taxon>Dikarya</taxon>
        <taxon>Ascomycota</taxon>
        <taxon>Pezizomycotina</taxon>
        <taxon>Leotiomycetes</taxon>
        <taxon>Helotiales</taxon>
        <taxon>Helotiales incertae sedis</taxon>
        <taxon>Amylocarpus</taxon>
    </lineage>
</organism>
<feature type="domain" description="Major facilitator superfamily (MFS) profile" evidence="9">
    <location>
        <begin position="70"/>
        <end position="560"/>
    </location>
</feature>
<feature type="compositionally biased region" description="Basic and acidic residues" evidence="7">
    <location>
        <begin position="20"/>
        <end position="33"/>
    </location>
</feature>
<keyword evidence="4 8" id="KW-1133">Transmembrane helix</keyword>
<dbReference type="SUPFAM" id="SSF103473">
    <property type="entry name" value="MFS general substrate transporter"/>
    <property type="match status" value="2"/>
</dbReference>
<name>A0A9P7YCY5_9HELO</name>
<evidence type="ECO:0000256" key="8">
    <source>
        <dbReference type="SAM" id="Phobius"/>
    </source>
</evidence>
<dbReference type="EMBL" id="MU251635">
    <property type="protein sequence ID" value="KAG9230927.1"/>
    <property type="molecule type" value="Genomic_DNA"/>
</dbReference>
<feature type="transmembrane region" description="Helical" evidence="8">
    <location>
        <begin position="105"/>
        <end position="124"/>
    </location>
</feature>
<evidence type="ECO:0000313" key="11">
    <source>
        <dbReference type="Proteomes" id="UP000824998"/>
    </source>
</evidence>
<sequence length="590" mass="63789">MADKASPVPTNVTLTGLTKDQFEPTDPPKEKTSETSSIEKVYDGTVLTNNETTITTPGPGTPKGARFWLAFISLLFASLAANLNATILSTLLPTIVEAFDGEQDYVWVAASFNIASTAILPLCGQVSDIFGRRVPMITSLVLFVLGSGILGGASGMEMLIAGRTVQGLGAGGIMMLLEIICCDLLPLRERSKYLSYIFMVNGVAVTIGPTVGGAFATKTTWRWAFYINLPIGGIAILLAILFLNLKSPHSPSWRTSMLRIDYVGNFVFIASTCSMLVGLVMGGQIYPWSSWRVIVPIVLGGVGWIVFYLYQFTPYCKEPTMPPRLFSNRTAVSGFVFVFISHMMLEWVVYFMPFYFQALKGASSLTSGVNTLPFNIFLIPCAGVAGGVLYKTGQYKPIHWTGFGFLSLASGLFSTMDTGTAAVKWAFWQLFAAAGIGALIGTTLPAIQSSLPESDVASSAAVHAFLRSYGFIWGFVIPSVIFNDQINANIKIVEDPTARALIVGGSAYSQVDGGIRLLPAETQTQVSRVYTLALQSIWYAACAFSLVGFLFVFVEKKIELRKELDTEYGLADAKEKSGKADGTATESQEK</sequence>
<feature type="compositionally biased region" description="Polar residues" evidence="7">
    <location>
        <begin position="8"/>
        <end position="18"/>
    </location>
</feature>
<dbReference type="Proteomes" id="UP000824998">
    <property type="component" value="Unassembled WGS sequence"/>
</dbReference>
<keyword evidence="5 8" id="KW-0472">Membrane</keyword>
<dbReference type="AlphaFoldDB" id="A0A9P7YCY5"/>
<evidence type="ECO:0000256" key="4">
    <source>
        <dbReference type="ARBA" id="ARBA00022989"/>
    </source>
</evidence>
<evidence type="ECO:0000256" key="2">
    <source>
        <dbReference type="ARBA" id="ARBA00022448"/>
    </source>
</evidence>
<evidence type="ECO:0000256" key="6">
    <source>
        <dbReference type="ARBA" id="ARBA00023180"/>
    </source>
</evidence>
<feature type="transmembrane region" description="Helical" evidence="8">
    <location>
        <begin position="293"/>
        <end position="310"/>
    </location>
</feature>
<feature type="transmembrane region" description="Helical" evidence="8">
    <location>
        <begin position="426"/>
        <end position="447"/>
    </location>
</feature>
<dbReference type="InterPro" id="IPR011701">
    <property type="entry name" value="MFS"/>
</dbReference>
<evidence type="ECO:0000313" key="10">
    <source>
        <dbReference type="EMBL" id="KAG9230927.1"/>
    </source>
</evidence>
<evidence type="ECO:0000259" key="9">
    <source>
        <dbReference type="PROSITE" id="PS50850"/>
    </source>
</evidence>
<evidence type="ECO:0000256" key="7">
    <source>
        <dbReference type="SAM" id="MobiDB-lite"/>
    </source>
</evidence>
<evidence type="ECO:0000256" key="1">
    <source>
        <dbReference type="ARBA" id="ARBA00004141"/>
    </source>
</evidence>
<feature type="transmembrane region" description="Helical" evidence="8">
    <location>
        <begin position="331"/>
        <end position="352"/>
    </location>
</feature>
<evidence type="ECO:0000256" key="3">
    <source>
        <dbReference type="ARBA" id="ARBA00022692"/>
    </source>
</evidence>
<reference evidence="10" key="1">
    <citation type="journal article" date="2021" name="IMA Fungus">
        <title>Genomic characterization of three marine fungi, including Emericellopsis atlantica sp. nov. with signatures of a generalist lifestyle and marine biomass degradation.</title>
        <authorList>
            <person name="Hagestad O.C."/>
            <person name="Hou L."/>
            <person name="Andersen J.H."/>
            <person name="Hansen E.H."/>
            <person name="Altermark B."/>
            <person name="Li C."/>
            <person name="Kuhnert E."/>
            <person name="Cox R.J."/>
            <person name="Crous P.W."/>
            <person name="Spatafora J.W."/>
            <person name="Lail K."/>
            <person name="Amirebrahimi M."/>
            <person name="Lipzen A."/>
            <person name="Pangilinan J."/>
            <person name="Andreopoulos W."/>
            <person name="Hayes R.D."/>
            <person name="Ng V."/>
            <person name="Grigoriev I.V."/>
            <person name="Jackson S.A."/>
            <person name="Sutton T.D.S."/>
            <person name="Dobson A.D.W."/>
            <person name="Rama T."/>
        </authorList>
    </citation>
    <scope>NUCLEOTIDE SEQUENCE</scope>
    <source>
        <strain evidence="10">TRa018bII</strain>
    </source>
</reference>
<feature type="transmembrane region" description="Helical" evidence="8">
    <location>
        <begin position="193"/>
        <end position="217"/>
    </location>
</feature>
<feature type="transmembrane region" description="Helical" evidence="8">
    <location>
        <begin position="168"/>
        <end position="186"/>
    </location>
</feature>
<keyword evidence="2" id="KW-0813">Transport</keyword>
<dbReference type="PROSITE" id="PS50850">
    <property type="entry name" value="MFS"/>
    <property type="match status" value="1"/>
</dbReference>
<evidence type="ECO:0000256" key="5">
    <source>
        <dbReference type="ARBA" id="ARBA00023136"/>
    </source>
</evidence>
<dbReference type="InterPro" id="IPR036259">
    <property type="entry name" value="MFS_trans_sf"/>
</dbReference>
<feature type="transmembrane region" description="Helical" evidence="8">
    <location>
        <begin position="136"/>
        <end position="156"/>
    </location>
</feature>
<dbReference type="GO" id="GO:0022857">
    <property type="term" value="F:transmembrane transporter activity"/>
    <property type="evidence" value="ECO:0007669"/>
    <property type="project" value="InterPro"/>
</dbReference>
<accession>A0A9P7YCY5</accession>
<dbReference type="GO" id="GO:0005886">
    <property type="term" value="C:plasma membrane"/>
    <property type="evidence" value="ECO:0007669"/>
    <property type="project" value="TreeGrafter"/>
</dbReference>
<dbReference type="Gene3D" id="1.20.1720.10">
    <property type="entry name" value="Multidrug resistance protein D"/>
    <property type="match status" value="1"/>
</dbReference>
<feature type="transmembrane region" description="Helical" evidence="8">
    <location>
        <begin position="266"/>
        <end position="287"/>
    </location>
</feature>
<protein>
    <submittedName>
        <fullName evidence="10">Major facilitator superfamily domain-containing protein</fullName>
    </submittedName>
</protein>
<feature type="transmembrane region" description="Helical" evidence="8">
    <location>
        <begin position="372"/>
        <end position="390"/>
    </location>
</feature>
<feature type="transmembrane region" description="Helical" evidence="8">
    <location>
        <begin position="459"/>
        <end position="481"/>
    </location>
</feature>
<dbReference type="PANTHER" id="PTHR23501:SF187">
    <property type="entry name" value="MAJOR FACILITATOR SUPERFAMILY (MFS) PROFILE DOMAIN-CONTAINING PROTEIN"/>
    <property type="match status" value="1"/>
</dbReference>
<comment type="subcellular location">
    <subcellularLocation>
        <location evidence="1">Membrane</location>
        <topology evidence="1">Multi-pass membrane protein</topology>
    </subcellularLocation>
</comment>
<gene>
    <name evidence="10" type="ORF">BJ875DRAFT_137896</name>
</gene>
<feature type="transmembrane region" description="Helical" evidence="8">
    <location>
        <begin position="397"/>
        <end position="414"/>
    </location>
</feature>
<dbReference type="PANTHER" id="PTHR23501">
    <property type="entry name" value="MAJOR FACILITATOR SUPERFAMILY"/>
    <property type="match status" value="1"/>
</dbReference>
<proteinExistence type="predicted"/>
<keyword evidence="3 8" id="KW-0812">Transmembrane</keyword>
<feature type="transmembrane region" description="Helical" evidence="8">
    <location>
        <begin position="67"/>
        <end position="85"/>
    </location>
</feature>
<dbReference type="Pfam" id="PF07690">
    <property type="entry name" value="MFS_1"/>
    <property type="match status" value="1"/>
</dbReference>
<dbReference type="Gene3D" id="1.20.1250.20">
    <property type="entry name" value="MFS general substrate transporter like domains"/>
    <property type="match status" value="1"/>
</dbReference>
<dbReference type="OrthoDB" id="10021397at2759"/>
<keyword evidence="6" id="KW-0325">Glycoprotein</keyword>
<keyword evidence="11" id="KW-1185">Reference proteome</keyword>
<dbReference type="InterPro" id="IPR020846">
    <property type="entry name" value="MFS_dom"/>
</dbReference>
<comment type="caution">
    <text evidence="10">The sequence shown here is derived from an EMBL/GenBank/DDBJ whole genome shotgun (WGS) entry which is preliminary data.</text>
</comment>
<feature type="region of interest" description="Disordered" evidence="7">
    <location>
        <begin position="1"/>
        <end position="36"/>
    </location>
</feature>